<evidence type="ECO:0000313" key="3">
    <source>
        <dbReference type="Proteomes" id="UP000317982"/>
    </source>
</evidence>
<dbReference type="EMBL" id="VIRS01000005">
    <property type="protein sequence ID" value="TQS45398.1"/>
    <property type="molecule type" value="Genomic_DNA"/>
</dbReference>
<dbReference type="InterPro" id="IPR035992">
    <property type="entry name" value="Ricin_B-like_lectins"/>
</dbReference>
<dbReference type="RefSeq" id="WP_142704263.1">
    <property type="nucleotide sequence ID" value="NZ_VIRS01000005.1"/>
</dbReference>
<dbReference type="Gene3D" id="2.80.10.50">
    <property type="match status" value="2"/>
</dbReference>
<feature type="domain" description="Ricin B lectin" evidence="1">
    <location>
        <begin position="332"/>
        <end position="492"/>
    </location>
</feature>
<dbReference type="SMART" id="SM00458">
    <property type="entry name" value="RICIN"/>
    <property type="match status" value="2"/>
</dbReference>
<dbReference type="Pfam" id="PF00652">
    <property type="entry name" value="Ricin_B_lectin"/>
    <property type="match status" value="1"/>
</dbReference>
<dbReference type="AlphaFoldDB" id="A0A545AVN4"/>
<feature type="domain" description="Ricin B lectin" evidence="1">
    <location>
        <begin position="172"/>
        <end position="310"/>
    </location>
</feature>
<dbReference type="InterPro" id="IPR000772">
    <property type="entry name" value="Ricin_B_lectin"/>
</dbReference>
<evidence type="ECO:0000313" key="2">
    <source>
        <dbReference type="EMBL" id="TQS45398.1"/>
    </source>
</evidence>
<organism evidence="2 3">
    <name type="scientific">Cryptosporangium phraense</name>
    <dbReference type="NCBI Taxonomy" id="2593070"/>
    <lineage>
        <taxon>Bacteria</taxon>
        <taxon>Bacillati</taxon>
        <taxon>Actinomycetota</taxon>
        <taxon>Actinomycetes</taxon>
        <taxon>Cryptosporangiales</taxon>
        <taxon>Cryptosporangiaceae</taxon>
        <taxon>Cryptosporangium</taxon>
    </lineage>
</organism>
<accession>A0A545AVN4</accession>
<comment type="caution">
    <text evidence="2">The sequence shown here is derived from an EMBL/GenBank/DDBJ whole genome shotgun (WGS) entry which is preliminary data.</text>
</comment>
<protein>
    <submittedName>
        <fullName evidence="2">RICIN domain-containing protein</fullName>
    </submittedName>
</protein>
<sequence length="507" mass="52991">MKDDRGSLPVALLVTMVGVLLSTLLVNTVIGQNTTTRVEVARVAALNAAQTGLDVALGHIRAADNGSGAGVLSALPCLDLDGTLAAVTGANRASYTVSIDYYQVDPQNRPAQWLNDHTIRCVLGSGAFSTPAYALLKATGSYKSGSGATTNRTLQATYTFKTSDVNIPGGLVHVYKTASTPDLCFDAGSGSPIAGTPLAMQPCTYGSVAQTWAYNPNLTISLVSSKTPTMPLGMCLDAGTPEAAGSVIYLQPCALVTLPQQQWSYNDSANFEGTTNGSTLNGLCMNVQSPNTAGSFLALGSTSGGKCRAGTNTIVNFFPEPTTGAGAAGASANQLVNFRQFGRCLDVTQQNVSATFLIAWQCKQAPNPANVTWNQKWTLPTLVTGTTGVTALVTTNKGGLYCLRSPRSTVRAQYVVIVSCTAGATNQELQWTFYGDTGVYATSYTIVDASGYCLAPTNPDDPNPDFYSSGQKISKIVVATCDGSALQKWNAPTSILQTLPLKDISES</sequence>
<dbReference type="OrthoDB" id="4816288at2"/>
<keyword evidence="3" id="KW-1185">Reference proteome</keyword>
<gene>
    <name evidence="2" type="ORF">FL583_09970</name>
</gene>
<dbReference type="PROSITE" id="PS50231">
    <property type="entry name" value="RICIN_B_LECTIN"/>
    <property type="match status" value="2"/>
</dbReference>
<proteinExistence type="predicted"/>
<name>A0A545AVN4_9ACTN</name>
<reference evidence="2 3" key="1">
    <citation type="submission" date="2019-07" db="EMBL/GenBank/DDBJ databases">
        <title>Cryptosporangium phraense sp. nov., isolated from plant litter.</title>
        <authorList>
            <person name="Suriyachadkun C."/>
        </authorList>
    </citation>
    <scope>NUCLEOTIDE SEQUENCE [LARGE SCALE GENOMIC DNA]</scope>
    <source>
        <strain evidence="2 3">A-T 5661</strain>
    </source>
</reference>
<dbReference type="CDD" id="cd00161">
    <property type="entry name" value="beta-trefoil_Ricin-like"/>
    <property type="match status" value="2"/>
</dbReference>
<dbReference type="InParanoid" id="A0A545AVN4"/>
<dbReference type="SUPFAM" id="SSF50370">
    <property type="entry name" value="Ricin B-like lectins"/>
    <property type="match status" value="2"/>
</dbReference>
<evidence type="ECO:0000259" key="1">
    <source>
        <dbReference type="SMART" id="SM00458"/>
    </source>
</evidence>
<dbReference type="Proteomes" id="UP000317982">
    <property type="component" value="Unassembled WGS sequence"/>
</dbReference>